<feature type="disulfide bond" evidence="2">
    <location>
        <begin position="7"/>
        <end position="19"/>
    </location>
</feature>
<dbReference type="CDD" id="cd00104">
    <property type="entry name" value="KAZAL_FS"/>
    <property type="match status" value="1"/>
</dbReference>
<gene>
    <name evidence="7" type="ORF">B4U79_00765</name>
</gene>
<reference evidence="7 8" key="1">
    <citation type="journal article" date="2018" name="Gigascience">
        <title>Genomes of trombidid mites reveal novel predicted allergens and laterally-transferred genes associated with secondary metabolism.</title>
        <authorList>
            <person name="Dong X."/>
            <person name="Chaisiri K."/>
            <person name="Xia D."/>
            <person name="Armstrong S.D."/>
            <person name="Fang Y."/>
            <person name="Donnelly M.J."/>
            <person name="Kadowaki T."/>
            <person name="McGarry J.W."/>
            <person name="Darby A.C."/>
            <person name="Makepeace B.L."/>
        </authorList>
    </citation>
    <scope>NUCLEOTIDE SEQUENCE [LARGE SCALE GENOMIC DNA]</scope>
    <source>
        <strain evidence="7">UoL-WK</strain>
    </source>
</reference>
<dbReference type="CDD" id="cd00055">
    <property type="entry name" value="EGF_Lam"/>
    <property type="match status" value="1"/>
</dbReference>
<feature type="domain" description="Laminin EGF-like" evidence="5">
    <location>
        <begin position="7"/>
        <end position="53"/>
    </location>
</feature>
<dbReference type="SUPFAM" id="SSF100895">
    <property type="entry name" value="Kazal-type serine protease inhibitors"/>
    <property type="match status" value="1"/>
</dbReference>
<dbReference type="SMART" id="SM00274">
    <property type="entry name" value="FOLN"/>
    <property type="match status" value="1"/>
</dbReference>
<dbReference type="STRING" id="1965070.A0A443RK32"/>
<feature type="disulfide bond" evidence="2">
    <location>
        <begin position="28"/>
        <end position="37"/>
    </location>
</feature>
<dbReference type="Gene3D" id="2.10.25.10">
    <property type="entry name" value="Laminin"/>
    <property type="match status" value="1"/>
</dbReference>
<keyword evidence="1" id="KW-0221">Differentiation</keyword>
<dbReference type="PANTHER" id="PTHR15036:SF85">
    <property type="entry name" value="SP2353, ISOFORM A"/>
    <property type="match status" value="1"/>
</dbReference>
<evidence type="ECO:0000256" key="1">
    <source>
        <dbReference type="ARBA" id="ARBA00022782"/>
    </source>
</evidence>
<evidence type="ECO:0000259" key="4">
    <source>
        <dbReference type="PROSITE" id="PS50025"/>
    </source>
</evidence>
<dbReference type="SMART" id="SM00180">
    <property type="entry name" value="EGF_Lam"/>
    <property type="match status" value="1"/>
</dbReference>
<dbReference type="FunFam" id="2.10.25.10:FF:000134">
    <property type="entry name" value="Transmembrane agrin"/>
    <property type="match status" value="1"/>
</dbReference>
<evidence type="ECO:0000259" key="5">
    <source>
        <dbReference type="PROSITE" id="PS50027"/>
    </source>
</evidence>
<accession>A0A443RK32</accession>
<comment type="caution">
    <text evidence="2">Lacks conserved residue(s) required for the propagation of feature annotation.</text>
</comment>
<dbReference type="SMART" id="SM00280">
    <property type="entry name" value="KAZAL"/>
    <property type="match status" value="1"/>
</dbReference>
<evidence type="ECO:0000313" key="8">
    <source>
        <dbReference type="Proteomes" id="UP000285301"/>
    </source>
</evidence>
<keyword evidence="2" id="KW-0424">Laminin EGF-like domain</keyword>
<comment type="caution">
    <text evidence="7">The sequence shown here is derived from an EMBL/GenBank/DDBJ whole genome shotgun (WGS) entry which is preliminary data.</text>
</comment>
<dbReference type="CDD" id="cd00110">
    <property type="entry name" value="LamG"/>
    <property type="match status" value="2"/>
</dbReference>
<evidence type="ECO:0000259" key="6">
    <source>
        <dbReference type="PROSITE" id="PS51465"/>
    </source>
</evidence>
<feature type="domain" description="Laminin G" evidence="4">
    <location>
        <begin position="408"/>
        <end position="585"/>
    </location>
</feature>
<dbReference type="InterPro" id="IPR002350">
    <property type="entry name" value="Kazal_dom"/>
</dbReference>
<dbReference type="InterPro" id="IPR002049">
    <property type="entry name" value="LE_dom"/>
</dbReference>
<dbReference type="GO" id="GO:0030154">
    <property type="term" value="P:cell differentiation"/>
    <property type="evidence" value="ECO:0007669"/>
    <property type="project" value="UniProtKB-KW"/>
</dbReference>
<keyword evidence="8" id="KW-1185">Reference proteome</keyword>
<dbReference type="InterPro" id="IPR050372">
    <property type="entry name" value="Neurexin-related_CASP"/>
</dbReference>
<dbReference type="FunFam" id="3.30.60.30:FF:000024">
    <property type="entry name" value="Transmembrane agrin"/>
    <property type="match status" value="1"/>
</dbReference>
<feature type="domain" description="Kazal-like" evidence="6">
    <location>
        <begin position="83"/>
        <end position="131"/>
    </location>
</feature>
<evidence type="ECO:0000313" key="7">
    <source>
        <dbReference type="EMBL" id="RWS15617.1"/>
    </source>
</evidence>
<dbReference type="Pfam" id="PF07648">
    <property type="entry name" value="Kazal_2"/>
    <property type="match status" value="1"/>
</dbReference>
<feature type="region of interest" description="Disordered" evidence="3">
    <location>
        <begin position="168"/>
        <end position="187"/>
    </location>
</feature>
<dbReference type="Pfam" id="PF00054">
    <property type="entry name" value="Laminin_G_1"/>
    <property type="match status" value="2"/>
</dbReference>
<dbReference type="PANTHER" id="PTHR15036">
    <property type="entry name" value="PIKACHURIN-LIKE PROTEIN"/>
    <property type="match status" value="1"/>
</dbReference>
<dbReference type="PROSITE" id="PS50025">
    <property type="entry name" value="LAM_G_DOMAIN"/>
    <property type="match status" value="2"/>
</dbReference>
<dbReference type="GO" id="GO:0005576">
    <property type="term" value="C:extracellular region"/>
    <property type="evidence" value="ECO:0007669"/>
    <property type="project" value="UniProtKB-ARBA"/>
</dbReference>
<organism evidence="7 8">
    <name type="scientific">Dinothrombium tinctorium</name>
    <dbReference type="NCBI Taxonomy" id="1965070"/>
    <lineage>
        <taxon>Eukaryota</taxon>
        <taxon>Metazoa</taxon>
        <taxon>Ecdysozoa</taxon>
        <taxon>Arthropoda</taxon>
        <taxon>Chelicerata</taxon>
        <taxon>Arachnida</taxon>
        <taxon>Acari</taxon>
        <taxon>Acariformes</taxon>
        <taxon>Trombidiformes</taxon>
        <taxon>Prostigmata</taxon>
        <taxon>Anystina</taxon>
        <taxon>Parasitengona</taxon>
        <taxon>Trombidioidea</taxon>
        <taxon>Trombidiidae</taxon>
        <taxon>Dinothrombium</taxon>
    </lineage>
</organism>
<evidence type="ECO:0000256" key="2">
    <source>
        <dbReference type="PROSITE-ProRule" id="PRU00460"/>
    </source>
</evidence>
<dbReference type="Pfam" id="PF00053">
    <property type="entry name" value="EGF_laminin"/>
    <property type="match status" value="1"/>
</dbReference>
<dbReference type="Gene3D" id="2.60.120.200">
    <property type="match status" value="2"/>
</dbReference>
<feature type="domain" description="Laminin G" evidence="4">
    <location>
        <begin position="182"/>
        <end position="362"/>
    </location>
</feature>
<dbReference type="InterPro" id="IPR001791">
    <property type="entry name" value="Laminin_G"/>
</dbReference>
<dbReference type="Proteomes" id="UP000285301">
    <property type="component" value="Unassembled WGS sequence"/>
</dbReference>
<dbReference type="InterPro" id="IPR036058">
    <property type="entry name" value="Kazal_dom_sf"/>
</dbReference>
<feature type="disulfide bond" evidence="2">
    <location>
        <begin position="9"/>
        <end position="26"/>
    </location>
</feature>
<dbReference type="SMART" id="SM00282">
    <property type="entry name" value="LamG"/>
    <property type="match status" value="2"/>
</dbReference>
<proteinExistence type="predicted"/>
<name>A0A443RK32_9ACAR</name>
<dbReference type="AlphaFoldDB" id="A0A443RK32"/>
<dbReference type="PROSITE" id="PS50027">
    <property type="entry name" value="EGF_LAM_2"/>
    <property type="match status" value="1"/>
</dbReference>
<dbReference type="PROSITE" id="PS51465">
    <property type="entry name" value="KAZAL_2"/>
    <property type="match status" value="1"/>
</dbReference>
<dbReference type="Gene3D" id="3.30.60.30">
    <property type="match status" value="1"/>
</dbReference>
<sequence length="603" mass="66144">MGGLCDCSCNELGSVRDDCEQTTGRCVCKDGVLGMKCDHCAENEVLTADGCIFASGKRKSCKEITCNFGATCKEDDTRSASCICNFDCEDANLIPVCGSDNNTYGSECQMKLFSCRYQREIIIKNEGSCQMQFLVTPLPSPPLMYSTAPESASSSPLHNLFNLSSTSTPSSLSKSGSDAGHPNTQNFSGTTFIKPPYLKMARLNAFIRLSLEIEFQAFAENGIILFNGQTASGAGDFISLALRGGHVEFKYNLGSGQVVLRSHRKIDLQTRVRVAVRRYLRDGKLSVSGQQDVIGKSHGTMKNLDLGDYLYLANVPTDQKKIYELIGVKTGLFGCLFKFKIGSKTIDLKNFYFKFSKLKKKLIEDNQTAAANKTVIAPSPSITSSSYSSSHHLQRDAEFQSLTGPKTATLQIFSGFSYFKLQKIEAKHGLSLEVEFQPFSENGIILYNGQSFSGKGDFVSLAMRDSYVEFRFNLGSGLAILRSRQRLVLGSSVRVTAKRHLRDGKLSVAGQKDVLGKSPGSMKSLDLGDHLYLGGVPESEKRVYENIGLKNGFIGYMSKLKIGGKVVDLKRASLRHVKSKRALYTRRSMSSLFASRKDVLANG</sequence>
<dbReference type="GO" id="GO:0016020">
    <property type="term" value="C:membrane"/>
    <property type="evidence" value="ECO:0007669"/>
    <property type="project" value="UniProtKB-SubCell"/>
</dbReference>
<dbReference type="InterPro" id="IPR003645">
    <property type="entry name" value="Fol_N"/>
</dbReference>
<evidence type="ECO:0000256" key="3">
    <source>
        <dbReference type="SAM" id="MobiDB-lite"/>
    </source>
</evidence>
<dbReference type="InterPro" id="IPR013320">
    <property type="entry name" value="ConA-like_dom_sf"/>
</dbReference>
<dbReference type="EMBL" id="NCKU01000406">
    <property type="protein sequence ID" value="RWS15617.1"/>
    <property type="molecule type" value="Genomic_DNA"/>
</dbReference>
<keyword evidence="2" id="KW-1015">Disulfide bond</keyword>
<dbReference type="SUPFAM" id="SSF49899">
    <property type="entry name" value="Concanavalin A-like lectins/glucanases"/>
    <property type="match status" value="2"/>
</dbReference>
<protein>
    <submittedName>
        <fullName evidence="7">Agrin-like protein</fullName>
    </submittedName>
</protein>
<dbReference type="OrthoDB" id="88467at2759"/>
<feature type="compositionally biased region" description="Low complexity" evidence="3">
    <location>
        <begin position="168"/>
        <end position="177"/>
    </location>
</feature>